<evidence type="ECO:0000256" key="2">
    <source>
        <dbReference type="ARBA" id="ARBA00007293"/>
    </source>
</evidence>
<evidence type="ECO:0000256" key="1">
    <source>
        <dbReference type="ARBA" id="ARBA00004419"/>
    </source>
</evidence>
<comment type="subcellular location">
    <subcellularLocation>
        <location evidence="1">Cytoplasmic vesicle</location>
        <location evidence="1">Autophagosome</location>
    </subcellularLocation>
    <subcellularLocation>
        <location evidence="8">Endomembrane system</location>
        <topology evidence="8">Lipid-anchor</topology>
    </subcellularLocation>
</comment>
<keyword evidence="5" id="KW-0472">Membrane</keyword>
<evidence type="ECO:0000256" key="4">
    <source>
        <dbReference type="ARBA" id="ARBA00023006"/>
    </source>
</evidence>
<keyword evidence="4 10" id="KW-0072">Autophagy</keyword>
<feature type="lipid moiety-binding region" description="Phosphatidylserine amidated glycine; alternate" evidence="9">
    <location>
        <position position="127"/>
    </location>
</feature>
<dbReference type="GO" id="GO:0012505">
    <property type="term" value="C:endomembrane system"/>
    <property type="evidence" value="ECO:0007669"/>
    <property type="project" value="UniProtKB-SubCell"/>
</dbReference>
<evidence type="ECO:0000256" key="11">
    <source>
        <dbReference type="SAM" id="MobiDB-lite"/>
    </source>
</evidence>
<dbReference type="GO" id="GO:0006950">
    <property type="term" value="P:response to stress"/>
    <property type="evidence" value="ECO:0007669"/>
    <property type="project" value="UniProtKB-ARBA"/>
</dbReference>
<evidence type="ECO:0000256" key="5">
    <source>
        <dbReference type="ARBA" id="ARBA00023136"/>
    </source>
</evidence>
<dbReference type="AlphaFoldDB" id="A0A131YA53"/>
<dbReference type="GO" id="GO:0005776">
    <property type="term" value="C:autophagosome"/>
    <property type="evidence" value="ECO:0007669"/>
    <property type="project" value="UniProtKB-SubCell"/>
</dbReference>
<dbReference type="PANTHER" id="PTHR10969">
    <property type="entry name" value="MICROTUBULE-ASSOCIATED PROTEINS 1A/1B LIGHT CHAIN 3-RELATED"/>
    <property type="match status" value="1"/>
</dbReference>
<dbReference type="InterPro" id="IPR004241">
    <property type="entry name" value="Atg8-like"/>
</dbReference>
<keyword evidence="3" id="KW-0963">Cytoplasm</keyword>
<dbReference type="GO" id="GO:0031410">
    <property type="term" value="C:cytoplasmic vesicle"/>
    <property type="evidence" value="ECO:0007669"/>
    <property type="project" value="UniProtKB-KW"/>
</dbReference>
<keyword evidence="12" id="KW-0675">Receptor</keyword>
<accession>A0A131YA53</accession>
<evidence type="ECO:0000256" key="8">
    <source>
        <dbReference type="ARBA" id="ARBA00037868"/>
    </source>
</evidence>
<evidence type="ECO:0000256" key="9">
    <source>
        <dbReference type="PIRSR" id="PIRSR604241-50"/>
    </source>
</evidence>
<sequence length="143" mass="16286">MRKARSSQEDGIRFRFKSENSPEQRKQEADAILEKYPHRIPVIVERAPNSHVPSIDKQKFLVPSDITVAQFMWIVRKRIHLSPEKALFVFVGRLMPQSSLSMGDLYGTYRDEDGFLYLAYSGENTFGTTVHLPADGVVALSTQ</sequence>
<keyword evidence="6 9" id="KW-0449">Lipoprotein</keyword>
<evidence type="ECO:0000313" key="12">
    <source>
        <dbReference type="EMBL" id="JAP75418.1"/>
    </source>
</evidence>
<dbReference type="EMBL" id="GEFM01000378">
    <property type="protein sequence ID" value="JAP75418.1"/>
    <property type="molecule type" value="mRNA"/>
</dbReference>
<reference evidence="12" key="1">
    <citation type="submission" date="2016-02" db="EMBL/GenBank/DDBJ databases">
        <title>RNAseq analyses of the midgut from blood- or serum-fed Ixodes ricinus ticks.</title>
        <authorList>
            <person name="Perner J."/>
            <person name="Provaznik J."/>
            <person name="Schrenkova J."/>
            <person name="Urbanova V."/>
            <person name="Ribeiro J.M."/>
            <person name="Kopacek P."/>
        </authorList>
    </citation>
    <scope>NUCLEOTIDE SEQUENCE</scope>
    <source>
        <tissue evidence="12">Gut</tissue>
    </source>
</reference>
<proteinExistence type="evidence at transcript level"/>
<evidence type="ECO:0000256" key="10">
    <source>
        <dbReference type="RuleBase" id="RU004384"/>
    </source>
</evidence>
<protein>
    <submittedName>
        <fullName evidence="12">Putative ubiquitin domain of gaba-receptor-associated protein</fullName>
    </submittedName>
</protein>
<organism evidence="12">
    <name type="scientific">Ixodes ricinus</name>
    <name type="common">Common tick</name>
    <name type="synonym">Acarus ricinus</name>
    <dbReference type="NCBI Taxonomy" id="34613"/>
    <lineage>
        <taxon>Eukaryota</taxon>
        <taxon>Metazoa</taxon>
        <taxon>Ecdysozoa</taxon>
        <taxon>Arthropoda</taxon>
        <taxon>Chelicerata</taxon>
        <taxon>Arachnida</taxon>
        <taxon>Acari</taxon>
        <taxon>Parasitiformes</taxon>
        <taxon>Ixodida</taxon>
        <taxon>Ixodoidea</taxon>
        <taxon>Ixodidae</taxon>
        <taxon>Ixodinae</taxon>
        <taxon>Ixodes</taxon>
    </lineage>
</organism>
<evidence type="ECO:0000256" key="3">
    <source>
        <dbReference type="ARBA" id="ARBA00022490"/>
    </source>
</evidence>
<dbReference type="CDD" id="cd17163">
    <property type="entry name" value="Ubl_ATG8_GABARAPL2"/>
    <property type="match status" value="1"/>
</dbReference>
<dbReference type="InterPro" id="IPR029071">
    <property type="entry name" value="Ubiquitin-like_domsf"/>
</dbReference>
<name>A0A131YA53_IXORI</name>
<dbReference type="Gene3D" id="3.10.20.90">
    <property type="entry name" value="Phosphatidylinositol 3-kinase Catalytic Subunit, Chain A, domain 1"/>
    <property type="match status" value="1"/>
</dbReference>
<dbReference type="FunFam" id="3.10.20.90:FF:000149">
    <property type="entry name" value="microtubule-associated proteins 1A/1B light chain 3C"/>
    <property type="match status" value="1"/>
</dbReference>
<keyword evidence="7" id="KW-0968">Cytoplasmic vesicle</keyword>
<dbReference type="Pfam" id="PF02991">
    <property type="entry name" value="ATG8"/>
    <property type="match status" value="1"/>
</dbReference>
<evidence type="ECO:0000256" key="6">
    <source>
        <dbReference type="ARBA" id="ARBA00023288"/>
    </source>
</evidence>
<dbReference type="GO" id="GO:0016236">
    <property type="term" value="P:macroautophagy"/>
    <property type="evidence" value="ECO:0007669"/>
    <property type="project" value="UniProtKB-ARBA"/>
</dbReference>
<comment type="similarity">
    <text evidence="2 10">Belongs to the ATG8 family.</text>
</comment>
<evidence type="ECO:0000256" key="7">
    <source>
        <dbReference type="ARBA" id="ARBA00023329"/>
    </source>
</evidence>
<feature type="region of interest" description="Disordered" evidence="11">
    <location>
        <begin position="1"/>
        <end position="27"/>
    </location>
</feature>
<dbReference type="SUPFAM" id="SSF54236">
    <property type="entry name" value="Ubiquitin-like"/>
    <property type="match status" value="1"/>
</dbReference>